<gene>
    <name evidence="2" type="ORF">CP97_14938</name>
</gene>
<dbReference type="Gene3D" id="3.40.1350.10">
    <property type="match status" value="1"/>
</dbReference>
<accession>A0A160HUN2</accession>
<dbReference type="Proteomes" id="UP000059113">
    <property type="component" value="Plasmid"/>
</dbReference>
<dbReference type="GO" id="GO:0003677">
    <property type="term" value="F:DNA binding"/>
    <property type="evidence" value="ECO:0007669"/>
    <property type="project" value="InterPro"/>
</dbReference>
<dbReference type="AlphaFoldDB" id="A0A160HUN2"/>
<reference evidence="2 3" key="1">
    <citation type="submission" date="2016-04" db="EMBL/GenBank/DDBJ databases">
        <title>The complete genome sequence of Erythrobacter atlanticus s21-N3.</title>
        <authorList>
            <person name="Wang W."/>
            <person name="Wang L."/>
            <person name="Zhuang L."/>
            <person name="Shao Z."/>
        </authorList>
    </citation>
    <scope>NUCLEOTIDE SEQUENCE [LARGE SCALE GENOMIC DNA]</scope>
    <source>
        <strain evidence="3">s21-N3</strain>
        <plasmid evidence="3">Plasmid</plasmid>
    </source>
</reference>
<protein>
    <recommendedName>
        <fullName evidence="1">Restriction endonuclease type IV Mrr domain-containing protein</fullName>
    </recommendedName>
</protein>
<dbReference type="InterPro" id="IPR007560">
    <property type="entry name" value="Restrct_endonuc_IV_Mrr"/>
</dbReference>
<dbReference type="GO" id="GO:0004519">
    <property type="term" value="F:endonuclease activity"/>
    <property type="evidence" value="ECO:0007669"/>
    <property type="project" value="InterPro"/>
</dbReference>
<organism evidence="2 3">
    <name type="scientific">Aurantiacibacter atlanticus</name>
    <dbReference type="NCBI Taxonomy" id="1648404"/>
    <lineage>
        <taxon>Bacteria</taxon>
        <taxon>Pseudomonadati</taxon>
        <taxon>Pseudomonadota</taxon>
        <taxon>Alphaproteobacteria</taxon>
        <taxon>Sphingomonadales</taxon>
        <taxon>Erythrobacteraceae</taxon>
        <taxon>Aurantiacibacter</taxon>
    </lineage>
</organism>
<feature type="domain" description="Restriction endonuclease type IV Mrr" evidence="1">
    <location>
        <begin position="150"/>
        <end position="254"/>
    </location>
</feature>
<dbReference type="InterPro" id="IPR011856">
    <property type="entry name" value="tRNA_endonuc-like_dom_sf"/>
</dbReference>
<dbReference type="InterPro" id="IPR011335">
    <property type="entry name" value="Restrct_endonuc-II-like"/>
</dbReference>
<dbReference type="OrthoDB" id="1395176at2"/>
<dbReference type="EMBL" id="CP015441">
    <property type="protein sequence ID" value="ANC50628.1"/>
    <property type="molecule type" value="Genomic_DNA"/>
</dbReference>
<evidence type="ECO:0000313" key="2">
    <source>
        <dbReference type="EMBL" id="ANC50628.1"/>
    </source>
</evidence>
<keyword evidence="3" id="KW-1185">Reference proteome</keyword>
<dbReference type="SUPFAM" id="SSF52980">
    <property type="entry name" value="Restriction endonuclease-like"/>
    <property type="match status" value="1"/>
</dbReference>
<keyword evidence="2" id="KW-0614">Plasmid</keyword>
<dbReference type="GO" id="GO:0009307">
    <property type="term" value="P:DNA restriction-modification system"/>
    <property type="evidence" value="ECO:0007669"/>
    <property type="project" value="InterPro"/>
</dbReference>
<evidence type="ECO:0000313" key="3">
    <source>
        <dbReference type="Proteomes" id="UP000059113"/>
    </source>
</evidence>
<dbReference type="KEGG" id="ery:CP97_14938"/>
<sequence length="288" mass="32126">MSSLRSVDLSLIDEILRGGEKGYVLDFSNRTFSDFFVRELDIDIDAPVYATDGGSKAKRLGCFLRKVDNGTAARALRVLWEHREALRGTEESDSFPRAAGQFAAMIARLEGDGPMAPVNVVAAPAIETIEYDRLRTRLLGIRDLPPQQRGYDFERFLKDLFDAFRMSARDPFRLVGEQIDGSFELAGETYLIEAKWLNRKVGVAELGAFHAKLEQKASWTRGLFISFGGFTNEGLQAFGKGRRLVAMDGRDLYESLTRGIAIDRLIALKVRHAAETGEIFAPVDRLVA</sequence>
<geneLocation type="plasmid" evidence="3"/>
<name>A0A160HUN2_9SPHN</name>
<evidence type="ECO:0000259" key="1">
    <source>
        <dbReference type="Pfam" id="PF04471"/>
    </source>
</evidence>
<dbReference type="Pfam" id="PF04471">
    <property type="entry name" value="Mrr_cat"/>
    <property type="match status" value="1"/>
</dbReference>
<dbReference type="RefSeq" id="WP_063612601.1">
    <property type="nucleotide sequence ID" value="NZ_CP015441.1"/>
</dbReference>
<proteinExistence type="predicted"/>